<evidence type="ECO:0008006" key="4">
    <source>
        <dbReference type="Google" id="ProtNLM"/>
    </source>
</evidence>
<name>A0ABW3FXI5_9PSEU</name>
<keyword evidence="3" id="KW-1185">Reference proteome</keyword>
<dbReference type="RefSeq" id="WP_263251462.1">
    <property type="nucleotide sequence ID" value="NZ_BAABLT010000055.1"/>
</dbReference>
<dbReference type="Proteomes" id="UP001597018">
    <property type="component" value="Unassembled WGS sequence"/>
</dbReference>
<sequence>MHQGSLARRRVRVPAAVVVCAVLGAVVVALIGVSLFVPSPAPQISAPPDSIVTAVTPTSLTSVAGPALAGR</sequence>
<proteinExistence type="predicted"/>
<accession>A0ABW3FXI5</accession>
<organism evidence="2 3">
    <name type="scientific">Saccharopolyspora rosea</name>
    <dbReference type="NCBI Taxonomy" id="524884"/>
    <lineage>
        <taxon>Bacteria</taxon>
        <taxon>Bacillati</taxon>
        <taxon>Actinomycetota</taxon>
        <taxon>Actinomycetes</taxon>
        <taxon>Pseudonocardiales</taxon>
        <taxon>Pseudonocardiaceae</taxon>
        <taxon>Saccharopolyspora</taxon>
    </lineage>
</organism>
<keyword evidence="1" id="KW-0472">Membrane</keyword>
<gene>
    <name evidence="2" type="ORF">ACFQ16_24240</name>
</gene>
<keyword evidence="1" id="KW-0812">Transmembrane</keyword>
<evidence type="ECO:0000256" key="1">
    <source>
        <dbReference type="SAM" id="Phobius"/>
    </source>
</evidence>
<comment type="caution">
    <text evidence="2">The sequence shown here is derived from an EMBL/GenBank/DDBJ whole genome shotgun (WGS) entry which is preliminary data.</text>
</comment>
<dbReference type="EMBL" id="JBHTIW010000026">
    <property type="protein sequence ID" value="MFD0922870.1"/>
    <property type="molecule type" value="Genomic_DNA"/>
</dbReference>
<keyword evidence="1" id="KW-1133">Transmembrane helix</keyword>
<evidence type="ECO:0000313" key="3">
    <source>
        <dbReference type="Proteomes" id="UP001597018"/>
    </source>
</evidence>
<protein>
    <recommendedName>
        <fullName evidence="4">Serine/threonine protein kinase</fullName>
    </recommendedName>
</protein>
<reference evidence="3" key="1">
    <citation type="journal article" date="2019" name="Int. J. Syst. Evol. Microbiol.">
        <title>The Global Catalogue of Microorganisms (GCM) 10K type strain sequencing project: providing services to taxonomists for standard genome sequencing and annotation.</title>
        <authorList>
            <consortium name="The Broad Institute Genomics Platform"/>
            <consortium name="The Broad Institute Genome Sequencing Center for Infectious Disease"/>
            <person name="Wu L."/>
            <person name="Ma J."/>
        </authorList>
    </citation>
    <scope>NUCLEOTIDE SEQUENCE [LARGE SCALE GENOMIC DNA]</scope>
    <source>
        <strain evidence="3">CCUG 56401</strain>
    </source>
</reference>
<evidence type="ECO:0000313" key="2">
    <source>
        <dbReference type="EMBL" id="MFD0922870.1"/>
    </source>
</evidence>
<feature type="transmembrane region" description="Helical" evidence="1">
    <location>
        <begin position="12"/>
        <end position="37"/>
    </location>
</feature>